<feature type="compositionally biased region" description="Basic and acidic residues" evidence="1">
    <location>
        <begin position="120"/>
        <end position="134"/>
    </location>
</feature>
<comment type="caution">
    <text evidence="2">The sequence shown here is derived from an EMBL/GenBank/DDBJ whole genome shotgun (WGS) entry which is preliminary data.</text>
</comment>
<name>A0A2N5S1V2_9BASI</name>
<dbReference type="EMBL" id="PGCI01001150">
    <property type="protein sequence ID" value="PLW07189.1"/>
    <property type="molecule type" value="Genomic_DNA"/>
</dbReference>
<feature type="compositionally biased region" description="Acidic residues" evidence="1">
    <location>
        <begin position="662"/>
        <end position="676"/>
    </location>
</feature>
<dbReference type="AlphaFoldDB" id="A0A2N5S1V2"/>
<dbReference type="PANTHER" id="PTHR22684">
    <property type="entry name" value="NULP1-RELATED"/>
    <property type="match status" value="1"/>
</dbReference>
<reference evidence="2 3" key="1">
    <citation type="submission" date="2017-11" db="EMBL/GenBank/DDBJ databases">
        <title>De novo assembly and phasing of dikaryotic genomes from two isolates of Puccinia coronata f. sp. avenae, the causal agent of oat crown rust.</title>
        <authorList>
            <person name="Miller M.E."/>
            <person name="Zhang Y."/>
            <person name="Omidvar V."/>
            <person name="Sperschneider J."/>
            <person name="Schwessinger B."/>
            <person name="Raley C."/>
            <person name="Palmer J.M."/>
            <person name="Garnica D."/>
            <person name="Upadhyaya N."/>
            <person name="Rathjen J."/>
            <person name="Taylor J.M."/>
            <person name="Park R.F."/>
            <person name="Dodds P.N."/>
            <person name="Hirsch C.D."/>
            <person name="Kianian S.F."/>
            <person name="Figueroa M."/>
        </authorList>
    </citation>
    <scope>NUCLEOTIDE SEQUENCE [LARGE SCALE GENOMIC DNA]</scope>
    <source>
        <strain evidence="2">12SD80</strain>
    </source>
</reference>
<gene>
    <name evidence="2" type="ORF">PCASD_25635</name>
</gene>
<feature type="compositionally biased region" description="Acidic residues" evidence="1">
    <location>
        <begin position="768"/>
        <end position="780"/>
    </location>
</feature>
<evidence type="ECO:0008006" key="4">
    <source>
        <dbReference type="Google" id="ProtNLM"/>
    </source>
</evidence>
<proteinExistence type="predicted"/>
<feature type="compositionally biased region" description="Low complexity" evidence="1">
    <location>
        <begin position="100"/>
        <end position="119"/>
    </location>
</feature>
<sequence length="788" mass="88583">MGRSSKRQQREDQELQLLTTTATIGSDVLEDEDEETAEALTTGPSSGRKNLFNSFNSIQSTTGLEDEEEEEADEDENEKSVTPRDTARRKKPKKKKNRNKTTTALDHSPPTTTKNTSNNKNDKASSHSSNEKRKALNTGEVDEIDQALLELSKKLQLSQLSGDADHPRKTVNEQQAMINDLLKVDPKMIDPELELRRMFGAKVVSSSGSTMSGLHGMYGPRIINDPHHQLNSKLKMRATLLSKPEPSWPPYSRATSGLILRRLAAEEVAAQQLAGEDAWFRFEHSASFKLIQSRFLGAIMSLDPNQLVTILQRAPYHADTLLQLSEVAAHNEDQGQAVRFLNQALFVSEKTLASSFFSSGASRLDYRQVENRSLFRALDRKLLTLLKQGCYRSSFQTCKFLFSLNPYQDPFASLLWLDFLAPKASQDQFLIDLVDHLAALQNRDPNGGIYTEAYPGLYYAKALCLRAVETKNRVENHDPSDFALESAILRFPQVITLLAPAIGLFLPASFERIARARVEEGYTKDGAMNMLHLKARIYVHRSSSLWKVAEASAWLRQMLERAVDKLSQSHDPDVELGSQFITNDQLHSVAAEGIYRAALVSDIQAFKNFLPPWVYSRSANAFSFDPLPPEGGTSYDAEYFKNSEEVAAALSEVARRRGLREGEEEEEEEEDDDDDEVILPRVGVDHEAHEMLEALFADTDNAVIPPDQLDRVVQQLQLIIQLDHDQLLPLQRQALLERLDQLFDLGGQMPPPQPHQEDPPDDHRSTSDQDDNDDNQDDDTDPRMPGAF</sequence>
<evidence type="ECO:0000256" key="1">
    <source>
        <dbReference type="SAM" id="MobiDB-lite"/>
    </source>
</evidence>
<evidence type="ECO:0000313" key="3">
    <source>
        <dbReference type="Proteomes" id="UP000235392"/>
    </source>
</evidence>
<feature type="compositionally biased region" description="Acidic residues" evidence="1">
    <location>
        <begin position="28"/>
        <end position="37"/>
    </location>
</feature>
<dbReference type="GO" id="GO:0072344">
    <property type="term" value="P:rescue of stalled ribosome"/>
    <property type="evidence" value="ECO:0007669"/>
    <property type="project" value="TreeGrafter"/>
</dbReference>
<accession>A0A2N5S1V2</accession>
<feature type="compositionally biased region" description="Basic residues" evidence="1">
    <location>
        <begin position="87"/>
        <end position="99"/>
    </location>
</feature>
<feature type="region of interest" description="Disordered" evidence="1">
    <location>
        <begin position="656"/>
        <end position="676"/>
    </location>
</feature>
<dbReference type="GO" id="GO:1990116">
    <property type="term" value="P:ribosome-associated ubiquitin-dependent protein catabolic process"/>
    <property type="evidence" value="ECO:0007669"/>
    <property type="project" value="TreeGrafter"/>
</dbReference>
<feature type="region of interest" description="Disordered" evidence="1">
    <location>
        <begin position="1"/>
        <end position="139"/>
    </location>
</feature>
<dbReference type="InterPro" id="IPR006994">
    <property type="entry name" value="TCF25/Rqc1"/>
</dbReference>
<dbReference type="Proteomes" id="UP000235392">
    <property type="component" value="Unassembled WGS sequence"/>
</dbReference>
<dbReference type="PANTHER" id="PTHR22684:SF0">
    <property type="entry name" value="RIBOSOME QUALITY CONTROL COMPLEX SUBUNIT TCF25"/>
    <property type="match status" value="1"/>
</dbReference>
<feature type="compositionally biased region" description="Acidic residues" evidence="1">
    <location>
        <begin position="64"/>
        <end position="77"/>
    </location>
</feature>
<evidence type="ECO:0000313" key="2">
    <source>
        <dbReference type="EMBL" id="PLW07189.1"/>
    </source>
</evidence>
<dbReference type="Pfam" id="PF04910">
    <property type="entry name" value="Tcf25"/>
    <property type="match status" value="1"/>
</dbReference>
<organism evidence="2 3">
    <name type="scientific">Puccinia coronata f. sp. avenae</name>
    <dbReference type="NCBI Taxonomy" id="200324"/>
    <lineage>
        <taxon>Eukaryota</taxon>
        <taxon>Fungi</taxon>
        <taxon>Dikarya</taxon>
        <taxon>Basidiomycota</taxon>
        <taxon>Pucciniomycotina</taxon>
        <taxon>Pucciniomycetes</taxon>
        <taxon>Pucciniales</taxon>
        <taxon>Pucciniaceae</taxon>
        <taxon>Puccinia</taxon>
    </lineage>
</organism>
<feature type="compositionally biased region" description="Polar residues" evidence="1">
    <location>
        <begin position="43"/>
        <end position="63"/>
    </location>
</feature>
<protein>
    <recommendedName>
        <fullName evidence="4">DUF654-domain-containing protein</fullName>
    </recommendedName>
</protein>
<dbReference type="GO" id="GO:1990112">
    <property type="term" value="C:RQC complex"/>
    <property type="evidence" value="ECO:0007669"/>
    <property type="project" value="TreeGrafter"/>
</dbReference>
<feature type="compositionally biased region" description="Basic and acidic residues" evidence="1">
    <location>
        <begin position="755"/>
        <end position="767"/>
    </location>
</feature>
<feature type="region of interest" description="Disordered" evidence="1">
    <location>
        <begin position="744"/>
        <end position="788"/>
    </location>
</feature>